<reference evidence="1 2" key="1">
    <citation type="journal article" date="2018" name="Front. Microbiol.">
        <title>Hydrolytic Capabilities as a Key to Environmental Success: Chitinolytic and Cellulolytic Acidobacteria From Acidic Sub-arctic Soils and Boreal Peatlands.</title>
        <authorList>
            <person name="Belova S.E."/>
            <person name="Ravin N.V."/>
            <person name="Pankratov T.A."/>
            <person name="Rakitin A.L."/>
            <person name="Ivanova A.A."/>
            <person name="Beletsky A.V."/>
            <person name="Mardanov A.V."/>
            <person name="Sinninghe Damste J.S."/>
            <person name="Dedysh S.N."/>
        </authorList>
    </citation>
    <scope>NUCLEOTIDE SEQUENCE [LARGE SCALE GENOMIC DNA]</scope>
    <source>
        <strain evidence="1 2">SBC82</strain>
    </source>
</reference>
<dbReference type="AlphaFoldDB" id="A0A2Z5G247"/>
<protein>
    <submittedName>
        <fullName evidence="1">Uncharacterized protein</fullName>
    </submittedName>
</protein>
<dbReference type="KEGG" id="abas:ACPOL_3589"/>
<accession>A0A2Z5G247</accession>
<proteinExistence type="predicted"/>
<evidence type="ECO:0000313" key="1">
    <source>
        <dbReference type="EMBL" id="AXC12874.1"/>
    </source>
</evidence>
<gene>
    <name evidence="1" type="ORF">ACPOL_3589</name>
</gene>
<dbReference type="Proteomes" id="UP000253606">
    <property type="component" value="Chromosome"/>
</dbReference>
<dbReference type="EMBL" id="CP030840">
    <property type="protein sequence ID" value="AXC12874.1"/>
    <property type="molecule type" value="Genomic_DNA"/>
</dbReference>
<evidence type="ECO:0000313" key="2">
    <source>
        <dbReference type="Proteomes" id="UP000253606"/>
    </source>
</evidence>
<sequence>MPVSALLIHKALMLRVTLGDPHRTVCGVQAPVANEYA</sequence>
<name>A0A2Z5G247_9BACT</name>
<organism evidence="1 2">
    <name type="scientific">Acidisarcina polymorpha</name>
    <dbReference type="NCBI Taxonomy" id="2211140"/>
    <lineage>
        <taxon>Bacteria</taxon>
        <taxon>Pseudomonadati</taxon>
        <taxon>Acidobacteriota</taxon>
        <taxon>Terriglobia</taxon>
        <taxon>Terriglobales</taxon>
        <taxon>Acidobacteriaceae</taxon>
        <taxon>Acidisarcina</taxon>
    </lineage>
</organism>
<keyword evidence="2" id="KW-1185">Reference proteome</keyword>